<sequence length="98" mass="10715">MTAEEEIIFTIQHACGVVGGAPLDVAKHKEYAQNLIAELATRLPEKDEGTDVHIAAQVMMELVKSKGPAERKIVSHESYAKLFAPKFASILRAELNKA</sequence>
<comment type="caution">
    <text evidence="1">The sequence shown here is derived from an EMBL/GenBank/DDBJ whole genome shotgun (WGS) entry which is preliminary data.</text>
</comment>
<reference evidence="1 2" key="1">
    <citation type="submission" date="2015-04" db="EMBL/GenBank/DDBJ databases">
        <title>Lasius niger genome sequencing.</title>
        <authorList>
            <person name="Konorov E.A."/>
            <person name="Nikitin M.A."/>
            <person name="Kirill M.V."/>
            <person name="Chang P."/>
        </authorList>
    </citation>
    <scope>NUCLEOTIDE SEQUENCE [LARGE SCALE GENOMIC DNA]</scope>
    <source>
        <tissue evidence="1">Whole</tissue>
    </source>
</reference>
<evidence type="ECO:0000313" key="2">
    <source>
        <dbReference type="Proteomes" id="UP000036403"/>
    </source>
</evidence>
<name>A0A0J7MUU7_LASNI</name>
<dbReference type="Proteomes" id="UP000036403">
    <property type="component" value="Unassembled WGS sequence"/>
</dbReference>
<dbReference type="PaxDb" id="67767-A0A0J7MUU7"/>
<dbReference type="AlphaFoldDB" id="A0A0J7MUU7"/>
<keyword evidence="1" id="KW-0378">Hydrolase</keyword>
<proteinExistence type="predicted"/>
<gene>
    <name evidence="1" type="ORF">RF55_18087</name>
</gene>
<keyword evidence="2" id="KW-1185">Reference proteome</keyword>
<protein>
    <submittedName>
        <fullName evidence="1">Glycosyl hydrolase family 88</fullName>
    </submittedName>
</protein>
<dbReference type="EMBL" id="LBMM01016944">
    <property type="protein sequence ID" value="KMQ84260.1"/>
    <property type="molecule type" value="Genomic_DNA"/>
</dbReference>
<organism evidence="1 2">
    <name type="scientific">Lasius niger</name>
    <name type="common">Black garden ant</name>
    <dbReference type="NCBI Taxonomy" id="67767"/>
    <lineage>
        <taxon>Eukaryota</taxon>
        <taxon>Metazoa</taxon>
        <taxon>Ecdysozoa</taxon>
        <taxon>Arthropoda</taxon>
        <taxon>Hexapoda</taxon>
        <taxon>Insecta</taxon>
        <taxon>Pterygota</taxon>
        <taxon>Neoptera</taxon>
        <taxon>Endopterygota</taxon>
        <taxon>Hymenoptera</taxon>
        <taxon>Apocrita</taxon>
        <taxon>Aculeata</taxon>
        <taxon>Formicoidea</taxon>
        <taxon>Formicidae</taxon>
        <taxon>Formicinae</taxon>
        <taxon>Lasius</taxon>
        <taxon>Lasius</taxon>
    </lineage>
</organism>
<dbReference type="GO" id="GO:0016787">
    <property type="term" value="F:hydrolase activity"/>
    <property type="evidence" value="ECO:0007669"/>
    <property type="project" value="UniProtKB-KW"/>
</dbReference>
<evidence type="ECO:0000313" key="1">
    <source>
        <dbReference type="EMBL" id="KMQ84260.1"/>
    </source>
</evidence>
<accession>A0A0J7MUU7</accession>